<organism evidence="2 3">
    <name type="scientific">Amborella trichopoda</name>
    <dbReference type="NCBI Taxonomy" id="13333"/>
    <lineage>
        <taxon>Eukaryota</taxon>
        <taxon>Viridiplantae</taxon>
        <taxon>Streptophyta</taxon>
        <taxon>Embryophyta</taxon>
        <taxon>Tracheophyta</taxon>
        <taxon>Spermatophyta</taxon>
        <taxon>Magnoliopsida</taxon>
        <taxon>Amborellales</taxon>
        <taxon>Amborellaceae</taxon>
        <taxon>Amborella</taxon>
    </lineage>
</organism>
<dbReference type="AlphaFoldDB" id="W1NQV6"/>
<evidence type="ECO:0000313" key="2">
    <source>
        <dbReference type="EMBL" id="ERM97878.1"/>
    </source>
</evidence>
<evidence type="ECO:0000313" key="3">
    <source>
        <dbReference type="Proteomes" id="UP000017836"/>
    </source>
</evidence>
<feature type="region of interest" description="Disordered" evidence="1">
    <location>
        <begin position="1"/>
        <end position="42"/>
    </location>
</feature>
<gene>
    <name evidence="2" type="ORF">AMTR_s00115p00112450</name>
</gene>
<keyword evidence="3" id="KW-1185">Reference proteome</keyword>
<accession>W1NQV6</accession>
<reference evidence="3" key="1">
    <citation type="journal article" date="2013" name="Science">
        <title>The Amborella genome and the evolution of flowering plants.</title>
        <authorList>
            <consortium name="Amborella Genome Project"/>
        </authorList>
    </citation>
    <scope>NUCLEOTIDE SEQUENCE [LARGE SCALE GENOMIC DNA]</scope>
</reference>
<feature type="compositionally biased region" description="Polar residues" evidence="1">
    <location>
        <begin position="12"/>
        <end position="28"/>
    </location>
</feature>
<dbReference type="Gramene" id="ERM97878">
    <property type="protein sequence ID" value="ERM97878"/>
    <property type="gene ID" value="AMTR_s00115p00112450"/>
</dbReference>
<dbReference type="EMBL" id="KI395748">
    <property type="protein sequence ID" value="ERM97878.1"/>
    <property type="molecule type" value="Genomic_DNA"/>
</dbReference>
<dbReference type="HOGENOM" id="CLU_2925693_0_0_1"/>
<sequence>MESEGKRGQPMARSSNSFQQTGMVQQSKQLHHSRVPIGRQPFQGFLRDRFTLRRLTERRNP</sequence>
<protein>
    <submittedName>
        <fullName evidence="2">Uncharacterized protein</fullName>
    </submittedName>
</protein>
<dbReference type="Proteomes" id="UP000017836">
    <property type="component" value="Unassembled WGS sequence"/>
</dbReference>
<proteinExistence type="predicted"/>
<name>W1NQV6_AMBTC</name>
<evidence type="ECO:0000256" key="1">
    <source>
        <dbReference type="SAM" id="MobiDB-lite"/>
    </source>
</evidence>